<evidence type="ECO:0000256" key="1">
    <source>
        <dbReference type="ARBA" id="ARBA00004141"/>
    </source>
</evidence>
<feature type="transmembrane region" description="Helical" evidence="6">
    <location>
        <begin position="208"/>
        <end position="230"/>
    </location>
</feature>
<protein>
    <submittedName>
        <fullName evidence="7">TrbL/VirB6 plasmid conjugal transfer protein</fullName>
    </submittedName>
</protein>
<keyword evidence="8" id="KW-1185">Reference proteome</keyword>
<evidence type="ECO:0000256" key="2">
    <source>
        <dbReference type="ARBA" id="ARBA00007802"/>
    </source>
</evidence>
<evidence type="ECO:0000256" key="4">
    <source>
        <dbReference type="ARBA" id="ARBA00022989"/>
    </source>
</evidence>
<name>A0A3P5XUN9_9RHOB</name>
<dbReference type="Pfam" id="PF04610">
    <property type="entry name" value="TrbL"/>
    <property type="match status" value="1"/>
</dbReference>
<dbReference type="AlphaFoldDB" id="A0A3P5XUN9"/>
<evidence type="ECO:0000313" key="7">
    <source>
        <dbReference type="EMBL" id="VDC34007.1"/>
    </source>
</evidence>
<dbReference type="EMBL" id="UXAW01000142">
    <property type="protein sequence ID" value="VDC34007.1"/>
    <property type="molecule type" value="Genomic_DNA"/>
</dbReference>
<feature type="transmembrane region" description="Helical" evidence="6">
    <location>
        <begin position="61"/>
        <end position="78"/>
    </location>
</feature>
<evidence type="ECO:0000256" key="3">
    <source>
        <dbReference type="ARBA" id="ARBA00022692"/>
    </source>
</evidence>
<feature type="transmembrane region" description="Helical" evidence="6">
    <location>
        <begin position="23"/>
        <end position="49"/>
    </location>
</feature>
<evidence type="ECO:0000313" key="8">
    <source>
        <dbReference type="Proteomes" id="UP000277498"/>
    </source>
</evidence>
<accession>A0A3P5XUN9</accession>
<feature type="transmembrane region" description="Helical" evidence="6">
    <location>
        <begin position="140"/>
        <end position="163"/>
    </location>
</feature>
<feature type="transmembrane region" description="Helical" evidence="6">
    <location>
        <begin position="242"/>
        <end position="263"/>
    </location>
</feature>
<gene>
    <name evidence="7" type="ORF">XINFAN_04205</name>
</gene>
<keyword evidence="5 6" id="KW-0472">Membrane</keyword>
<evidence type="ECO:0000256" key="6">
    <source>
        <dbReference type="SAM" id="Phobius"/>
    </source>
</evidence>
<comment type="similarity">
    <text evidence="2">Belongs to the TrbL/VirB6 family.</text>
</comment>
<dbReference type="GO" id="GO:0016020">
    <property type="term" value="C:membrane"/>
    <property type="evidence" value="ECO:0007669"/>
    <property type="project" value="UniProtKB-SubCell"/>
</dbReference>
<dbReference type="Proteomes" id="UP000277498">
    <property type="component" value="Unassembled WGS sequence"/>
</dbReference>
<keyword evidence="3 6" id="KW-0812">Transmembrane</keyword>
<dbReference type="GO" id="GO:0030255">
    <property type="term" value="P:protein secretion by the type IV secretion system"/>
    <property type="evidence" value="ECO:0007669"/>
    <property type="project" value="InterPro"/>
</dbReference>
<dbReference type="OrthoDB" id="7819992at2"/>
<sequence>MGFVEWLLTQTEAFLNATASSQFGAMAAALGTIFILLATVLIVVVLINFVLQVRSMDGRTAVLLLVKLSLINIFAFNWTQFNLVTNAVIDGLNRIAAALIAAVSGGAPGGGGFMSFAQSFDGIIAEFSNYLNAATSNMGWMTGAMVGGIGAGMLGLLAALCAGILIFTKIMLSFMFAIAPIMLIASMFEVTKDYFHRWLTNTVSYALYPVVIAGIFSTIIGLTTNLAAVLGDPEDATSMGQLIPFFAMILLSMGLMAVTPILVSSLSGNLAMASASALAGQGIMLGSMARAGASAAALTALRFGRGAANTQVHQAQASRGVAPAAAVAGRIAGSTAQKAGQAINRMVTRNRTLSK</sequence>
<proteinExistence type="inferred from homology"/>
<feature type="transmembrane region" description="Helical" evidence="6">
    <location>
        <begin position="170"/>
        <end position="188"/>
    </location>
</feature>
<evidence type="ECO:0000256" key="5">
    <source>
        <dbReference type="ARBA" id="ARBA00023136"/>
    </source>
</evidence>
<dbReference type="RefSeq" id="WP_124088861.1">
    <property type="nucleotide sequence ID" value="NZ_UXAW01000142.1"/>
</dbReference>
<keyword evidence="4 6" id="KW-1133">Transmembrane helix</keyword>
<dbReference type="InterPro" id="IPR007688">
    <property type="entry name" value="Conjugal_tfr_TrbL/VirB6"/>
</dbReference>
<comment type="subcellular location">
    <subcellularLocation>
        <location evidence="1">Membrane</location>
        <topology evidence="1">Multi-pass membrane protein</topology>
    </subcellularLocation>
</comment>
<organism evidence="7 8">
    <name type="scientific">Pseudogemmobacter humi</name>
    <dbReference type="NCBI Taxonomy" id="2483812"/>
    <lineage>
        <taxon>Bacteria</taxon>
        <taxon>Pseudomonadati</taxon>
        <taxon>Pseudomonadota</taxon>
        <taxon>Alphaproteobacteria</taxon>
        <taxon>Rhodobacterales</taxon>
        <taxon>Paracoccaceae</taxon>
        <taxon>Pseudogemmobacter</taxon>
    </lineage>
</organism>
<reference evidence="7 8" key="1">
    <citation type="submission" date="2018-11" db="EMBL/GenBank/DDBJ databases">
        <authorList>
            <person name="Criscuolo A."/>
        </authorList>
    </citation>
    <scope>NUCLEOTIDE SEQUENCE [LARGE SCALE GENOMIC DNA]</scope>
    <source>
        <strain evidence="7">ACIP111625</strain>
    </source>
</reference>